<feature type="chain" id="PRO_5026648292" evidence="2">
    <location>
        <begin position="50"/>
        <end position="535"/>
    </location>
</feature>
<feature type="domain" description="Cytochrome C Planctomycete-type" evidence="3">
    <location>
        <begin position="243"/>
        <end position="302"/>
    </location>
</feature>
<gene>
    <name evidence="5" type="ORF">AVDCRST_MAG56-5237</name>
</gene>
<dbReference type="Pfam" id="PF09990">
    <property type="entry name" value="DUF2231"/>
    <property type="match status" value="1"/>
</dbReference>
<dbReference type="SUPFAM" id="SSF52047">
    <property type="entry name" value="RNI-like"/>
    <property type="match status" value="1"/>
</dbReference>
<dbReference type="EMBL" id="CADCTQ010000434">
    <property type="protein sequence ID" value="CAA9298716.1"/>
    <property type="molecule type" value="Genomic_DNA"/>
</dbReference>
<sequence length="535" mass="58576">MFGQHILRAFGKLYDYKINLGILRRLGALRPSRSGLVLALLLASVSASAQTGQEEPPEILTFLGRFHPLLVHIPIGFLFVAFMLEVFSRFQRYRELRHAVTFILLLGTISAVLSAVMGYFLSLSGGYEADTLFWHQWLGIGVAVLSVVAYVLKTNADRWPSFPGGRVYFPVFVLAVFLTMGAGHYGGALTHGSDYLTQYMPQPLRTLAGLPPRQKPVQSKPITNLAEAVVYRDIVHPIVETRCVSCHNPDKMKGDLRMDSPEQLVKGGESGPLFVAGNAQQSEMVKRLLLPEEHDDHMPPKGKSQLTKEQVELIRWWIDGGASFDKTVAQLQATPEVKVMLARLGNGAATDKPSGVMALKVPPAPAPLLGQLRQMGMGVTPVAQGSNLLQVKWWKKAEPAGKEPFVLMPKLAQQVTWLDLGNAQLPAEAWDVLPALKNLTRLHLQGSNVTDAVLAKLKGLPHLEYLNLYGTAVTDAGLGHLAGLKQLKSLYLWQTKVTPEGVRQLQQQLPDLRVDQGWAEKGEKAAAGVLGGLGK</sequence>
<dbReference type="Pfam" id="PF07635">
    <property type="entry name" value="PSCyt1"/>
    <property type="match status" value="1"/>
</dbReference>
<dbReference type="PANTHER" id="PTHR35889:SF3">
    <property type="entry name" value="F-BOX DOMAIN-CONTAINING PROTEIN"/>
    <property type="match status" value="1"/>
</dbReference>
<dbReference type="InterPro" id="IPR001611">
    <property type="entry name" value="Leu-rich_rpt"/>
</dbReference>
<dbReference type="PANTHER" id="PTHR35889">
    <property type="entry name" value="CYCLOINULO-OLIGOSACCHARIDE FRUCTANOTRANSFERASE-RELATED"/>
    <property type="match status" value="1"/>
</dbReference>
<keyword evidence="1" id="KW-0812">Transmembrane</keyword>
<evidence type="ECO:0000259" key="4">
    <source>
        <dbReference type="Pfam" id="PF09990"/>
    </source>
</evidence>
<feature type="transmembrane region" description="Helical" evidence="1">
    <location>
        <begin position="164"/>
        <end position="185"/>
    </location>
</feature>
<dbReference type="InterPro" id="IPR019251">
    <property type="entry name" value="DUF2231_TM"/>
</dbReference>
<feature type="transmembrane region" description="Helical" evidence="1">
    <location>
        <begin position="133"/>
        <end position="152"/>
    </location>
</feature>
<dbReference type="InterPro" id="IPR011429">
    <property type="entry name" value="Cyt_c_Planctomycete-type"/>
</dbReference>
<proteinExistence type="predicted"/>
<dbReference type="AlphaFoldDB" id="A0A6J4K9V0"/>
<keyword evidence="1" id="KW-1133">Transmembrane helix</keyword>
<evidence type="ECO:0000259" key="3">
    <source>
        <dbReference type="Pfam" id="PF07635"/>
    </source>
</evidence>
<feature type="transmembrane region" description="Helical" evidence="1">
    <location>
        <begin position="65"/>
        <end position="87"/>
    </location>
</feature>
<evidence type="ECO:0000256" key="2">
    <source>
        <dbReference type="SAM" id="SignalP"/>
    </source>
</evidence>
<dbReference type="InterPro" id="IPR032675">
    <property type="entry name" value="LRR_dom_sf"/>
</dbReference>
<accession>A0A6J4K9V0</accession>
<reference evidence="5" key="1">
    <citation type="submission" date="2020-02" db="EMBL/GenBank/DDBJ databases">
        <authorList>
            <person name="Meier V. D."/>
        </authorList>
    </citation>
    <scope>NUCLEOTIDE SEQUENCE</scope>
    <source>
        <strain evidence="5">AVDCRST_MAG56</strain>
    </source>
</reference>
<keyword evidence="1" id="KW-0472">Membrane</keyword>
<keyword evidence="2" id="KW-0732">Signal</keyword>
<protein>
    <submittedName>
        <fullName evidence="5">Uncharacterized protein</fullName>
    </submittedName>
</protein>
<evidence type="ECO:0000313" key="5">
    <source>
        <dbReference type="EMBL" id="CAA9298716.1"/>
    </source>
</evidence>
<dbReference type="SMART" id="SM00368">
    <property type="entry name" value="LRR_RI"/>
    <property type="match status" value="2"/>
</dbReference>
<dbReference type="Pfam" id="PF13855">
    <property type="entry name" value="LRR_8"/>
    <property type="match status" value="1"/>
</dbReference>
<organism evidence="5">
    <name type="scientific">uncultured Cytophagales bacterium</name>
    <dbReference type="NCBI Taxonomy" id="158755"/>
    <lineage>
        <taxon>Bacteria</taxon>
        <taxon>Pseudomonadati</taxon>
        <taxon>Bacteroidota</taxon>
        <taxon>Sphingobacteriia</taxon>
        <taxon>Sphingobacteriales</taxon>
        <taxon>environmental samples</taxon>
    </lineage>
</organism>
<evidence type="ECO:0000256" key="1">
    <source>
        <dbReference type="SAM" id="Phobius"/>
    </source>
</evidence>
<feature type="transmembrane region" description="Helical" evidence="1">
    <location>
        <begin position="99"/>
        <end position="121"/>
    </location>
</feature>
<name>A0A6J4K9V0_9SPHI</name>
<dbReference type="Gene3D" id="3.80.10.10">
    <property type="entry name" value="Ribonuclease Inhibitor"/>
    <property type="match status" value="1"/>
</dbReference>
<feature type="signal peptide" evidence="2">
    <location>
        <begin position="1"/>
        <end position="49"/>
    </location>
</feature>
<feature type="domain" description="DUF2231" evidence="4">
    <location>
        <begin position="66"/>
        <end position="189"/>
    </location>
</feature>